<dbReference type="Gene3D" id="3.40.50.1110">
    <property type="entry name" value="SGNH hydrolase"/>
    <property type="match status" value="1"/>
</dbReference>
<dbReference type="InterPro" id="IPR013830">
    <property type="entry name" value="SGNH_hydro"/>
</dbReference>
<dbReference type="RefSeq" id="WP_211323554.1">
    <property type="nucleotide sequence ID" value="NZ_CP016353.1"/>
</dbReference>
<dbReference type="Proteomes" id="UP000199494">
    <property type="component" value="Unassembled WGS sequence"/>
</dbReference>
<dbReference type="Pfam" id="PF13472">
    <property type="entry name" value="Lipase_GDSL_2"/>
    <property type="match status" value="1"/>
</dbReference>
<dbReference type="PANTHER" id="PTHR37981:SF1">
    <property type="entry name" value="SGNH HYDROLASE-TYPE ESTERASE DOMAIN-CONTAINING PROTEIN"/>
    <property type="match status" value="1"/>
</dbReference>
<sequence length="288" mass="30094">MRRVLATLVAAIVMAIFVPFANVQAAGYGSYVALGDSYTSGSLIPRQVDLLCTRSNRNYPSLVAQAIAPAGFTDVSCGGATTDHMTTSQFGPLTTPQFDALRDDTDLVTVGIGGNDIPFAEVVVTCATFGLGSPYGSPCKDHYNRGGSDQLAEKVRAVGPKLGAVLAGIRDRSPSAEIVLVGYPTIMPDSGASCWPFVPISAGDAPYLRDATKLLNDVLAEQAAAHGAIFVDTYRSSIGHDMCQKPGVKWVEGILLTSPAAPIHPNALGAKNQADQVLATLTESRVLA</sequence>
<dbReference type="GO" id="GO:0019433">
    <property type="term" value="P:triglyceride catabolic process"/>
    <property type="evidence" value="ECO:0007669"/>
    <property type="project" value="TreeGrafter"/>
</dbReference>
<dbReference type="PANTHER" id="PTHR37981">
    <property type="entry name" value="LIPASE 2"/>
    <property type="match status" value="1"/>
</dbReference>
<dbReference type="GO" id="GO:0004806">
    <property type="term" value="F:triacylglycerol lipase activity"/>
    <property type="evidence" value="ECO:0007669"/>
    <property type="project" value="TreeGrafter"/>
</dbReference>
<dbReference type="SUPFAM" id="SSF52266">
    <property type="entry name" value="SGNH hydrolase"/>
    <property type="match status" value="1"/>
</dbReference>
<proteinExistence type="predicted"/>
<name>A0A222VWF3_9PSEU</name>
<dbReference type="STRING" id="530584.SAMN05421630_104309"/>
<dbReference type="AlphaFoldDB" id="A0A222VWF3"/>
<protein>
    <submittedName>
        <fullName evidence="1">GDSL-like Lipase/Acylhydrolase family protein</fullName>
    </submittedName>
</protein>
<gene>
    <name evidence="1" type="ORF">SAMN05421630_104309</name>
</gene>
<evidence type="ECO:0000313" key="1">
    <source>
        <dbReference type="EMBL" id="SDC89095.1"/>
    </source>
</evidence>
<reference evidence="1 2" key="1">
    <citation type="submission" date="2016-10" db="EMBL/GenBank/DDBJ databases">
        <authorList>
            <person name="de Groot N.N."/>
        </authorList>
    </citation>
    <scope>NUCLEOTIDE SEQUENCE [LARGE SCALE GENOMIC DNA]</scope>
    <source>
        <strain evidence="1 2">CGMCC 4.5506</strain>
    </source>
</reference>
<evidence type="ECO:0000313" key="2">
    <source>
        <dbReference type="Proteomes" id="UP000199494"/>
    </source>
</evidence>
<accession>A0A222VWF3</accession>
<dbReference type="InterPro" id="IPR036514">
    <property type="entry name" value="SGNH_hydro_sf"/>
</dbReference>
<dbReference type="EMBL" id="FMZE01000004">
    <property type="protein sequence ID" value="SDC89095.1"/>
    <property type="molecule type" value="Genomic_DNA"/>
</dbReference>
<keyword evidence="2" id="KW-1185">Reference proteome</keyword>
<dbReference type="InterPro" id="IPR037460">
    <property type="entry name" value="SEST-like"/>
</dbReference>
<dbReference type="KEGG" id="pmad:BAY61_28145"/>
<dbReference type="CDD" id="cd01823">
    <property type="entry name" value="SEST_like"/>
    <property type="match status" value="1"/>
</dbReference>
<organism evidence="1 2">
    <name type="scientific">Prauserella marina</name>
    <dbReference type="NCBI Taxonomy" id="530584"/>
    <lineage>
        <taxon>Bacteria</taxon>
        <taxon>Bacillati</taxon>
        <taxon>Actinomycetota</taxon>
        <taxon>Actinomycetes</taxon>
        <taxon>Pseudonocardiales</taxon>
        <taxon>Pseudonocardiaceae</taxon>
        <taxon>Prauserella</taxon>
    </lineage>
</organism>
<keyword evidence="1" id="KW-0378">Hydrolase</keyword>